<keyword evidence="5 9" id="KW-0547">Nucleotide-binding</keyword>
<feature type="compositionally biased region" description="Low complexity" evidence="11">
    <location>
        <begin position="62"/>
        <end position="75"/>
    </location>
</feature>
<keyword evidence="9" id="KW-0227">DNA damage</keyword>
<evidence type="ECO:0000256" key="10">
    <source>
        <dbReference type="RuleBase" id="RU004196"/>
    </source>
</evidence>
<dbReference type="OrthoDB" id="206088at2759"/>
<dbReference type="InterPro" id="IPR036599">
    <property type="entry name" value="DNA_ligase_N_sf"/>
</dbReference>
<evidence type="ECO:0000256" key="3">
    <source>
        <dbReference type="ARBA" id="ARBA00022598"/>
    </source>
</evidence>
<dbReference type="FunFam" id="3.30.470.30:FF:000002">
    <property type="entry name" value="DNA ligase"/>
    <property type="match status" value="1"/>
</dbReference>
<protein>
    <recommendedName>
        <fullName evidence="9">DNA ligase</fullName>
        <ecNumber evidence="9">6.5.1.1</ecNumber>
    </recommendedName>
</protein>
<keyword evidence="9" id="KW-0234">DNA repair</keyword>
<dbReference type="Gene3D" id="2.40.50.140">
    <property type="entry name" value="Nucleic acid-binding proteins"/>
    <property type="match status" value="1"/>
</dbReference>
<evidence type="ECO:0000259" key="12">
    <source>
        <dbReference type="PROSITE" id="PS50160"/>
    </source>
</evidence>
<dbReference type="GO" id="GO:0006310">
    <property type="term" value="P:DNA recombination"/>
    <property type="evidence" value="ECO:0007669"/>
    <property type="project" value="UniProtKB-KW"/>
</dbReference>
<dbReference type="GO" id="GO:0003910">
    <property type="term" value="F:DNA ligase (ATP) activity"/>
    <property type="evidence" value="ECO:0007669"/>
    <property type="project" value="UniProtKB-EC"/>
</dbReference>
<dbReference type="Pfam" id="PF04675">
    <property type="entry name" value="DNA_ligase_A_N"/>
    <property type="match status" value="1"/>
</dbReference>
<dbReference type="PROSITE" id="PS50160">
    <property type="entry name" value="DNA_LIGASE_A3"/>
    <property type="match status" value="1"/>
</dbReference>
<dbReference type="GO" id="GO:0006281">
    <property type="term" value="P:DNA repair"/>
    <property type="evidence" value="ECO:0007669"/>
    <property type="project" value="UniProtKB-KW"/>
</dbReference>
<dbReference type="InterPro" id="IPR012308">
    <property type="entry name" value="DNA_ligase_ATP-dep_N"/>
</dbReference>
<dbReference type="SUPFAM" id="SSF56091">
    <property type="entry name" value="DNA ligase/mRNA capping enzyme, catalytic domain"/>
    <property type="match status" value="1"/>
</dbReference>
<feature type="compositionally biased region" description="Polar residues" evidence="11">
    <location>
        <begin position="17"/>
        <end position="29"/>
    </location>
</feature>
<dbReference type="EC" id="6.5.1.1" evidence="9"/>
<dbReference type="InterPro" id="IPR016059">
    <property type="entry name" value="DNA_ligase_ATP-dep_CS"/>
</dbReference>
<feature type="compositionally biased region" description="Acidic residues" evidence="11">
    <location>
        <begin position="50"/>
        <end position="61"/>
    </location>
</feature>
<keyword evidence="7" id="KW-0539">Nucleus</keyword>
<keyword evidence="3 9" id="KW-0436">Ligase</keyword>
<dbReference type="Proteomes" id="UP000518752">
    <property type="component" value="Unassembled WGS sequence"/>
</dbReference>
<comment type="catalytic activity">
    <reaction evidence="8 9">
        <text>ATP + (deoxyribonucleotide)n-3'-hydroxyl + 5'-phospho-(deoxyribonucleotide)m = (deoxyribonucleotide)n+m + AMP + diphosphate.</text>
        <dbReference type="EC" id="6.5.1.1"/>
    </reaction>
</comment>
<dbReference type="InterPro" id="IPR012310">
    <property type="entry name" value="DNA_ligase_ATP-dep_cent"/>
</dbReference>
<dbReference type="CDD" id="cd07900">
    <property type="entry name" value="Adenylation_DNA_ligase_I_Euk"/>
    <property type="match status" value="1"/>
</dbReference>
<dbReference type="AlphaFoldDB" id="A0A8H5MGR0"/>
<evidence type="ECO:0000313" key="14">
    <source>
        <dbReference type="Proteomes" id="UP000518752"/>
    </source>
</evidence>
<feature type="domain" description="ATP-dependent DNA ligase family profile" evidence="12">
    <location>
        <begin position="512"/>
        <end position="673"/>
    </location>
</feature>
<sequence>MSSLKRPPNLKRRKTSTSEAQSNLHSFFSSPRKYTPTSLTKSIAKKPEIIDVDALDDDDDSPGSSSISNPISEEPQPASVLHPAKYIQTIGSVESTAPQVYPALAIDSVRYDPQTAFDSDAKDIPYSFLAHALSTISETRSRIAILDTLTNTFRTIIHCHRNSLLPALYLLSNTLSSPYSSVELNIGPSTIFQAIQQVSGLSSSSLKKLYSSIGDPGDVAFAAKSNTRTLFPHPPLLVSFVYKSLLEIASCKGHGATKEKQKITEKLLVSAKGEEIRFLVRTLFQNLRVGAVRTSLLTALARCFVLTPSASHPDSAFFASKELLSAIQSKDNSSRPSKRKITTEVQRDELQTKFRSAESLLRQVFVRHPNYDHIVAALLQVGLDGLSDKVPLTVGIPVSPHLGSPIRSFQEIHERLNKTAFSAELKYDGQRAQIHAARQSNGQALVTIFSRHLEDMTSKYPDIAALTQLLFENHPHTQSFIIDSEIVAVDQATGSLKSFQFLSGRARKDVCLENVDIPVGVFAFDLLYLDGDILLEHSFRSRRALLRSRFPALIPENRLLARFRHVESCDSEEGQDQLLGFWEKAVSRHDSEGVMIKILDDEERVDGTQQQHYRKQLLSAQYDADKRTFSWMKLKKDYVSGLGDSLDLIPIGAWYGNGRKAQWWSPILLGIWNPDSGPVAVCKCMSGFTDVFYKTLSERYSLDNSQNCSKDRLWDCETGGFRPDVYFRPMEVWEIRMASVSLSPVSIAARDFTSSARGLSLRFPRFIKVRDDKSVEQANDALFLATVWRNQEADDGEADELIDVEIDSTGEKPEIDELSE</sequence>
<evidence type="ECO:0000256" key="11">
    <source>
        <dbReference type="SAM" id="MobiDB-lite"/>
    </source>
</evidence>
<proteinExistence type="inferred from homology"/>
<evidence type="ECO:0000256" key="6">
    <source>
        <dbReference type="ARBA" id="ARBA00022840"/>
    </source>
</evidence>
<dbReference type="InterPro" id="IPR012340">
    <property type="entry name" value="NA-bd_OB-fold"/>
</dbReference>
<dbReference type="PROSITE" id="PS00697">
    <property type="entry name" value="DNA_LIGASE_A1"/>
    <property type="match status" value="1"/>
</dbReference>
<dbReference type="InterPro" id="IPR012309">
    <property type="entry name" value="DNA_ligase_ATP-dep_C"/>
</dbReference>
<name>A0A8H5MGR0_9AGAR</name>
<evidence type="ECO:0000256" key="9">
    <source>
        <dbReference type="RuleBase" id="RU000617"/>
    </source>
</evidence>
<keyword evidence="9" id="KW-0233">DNA recombination</keyword>
<dbReference type="Gene3D" id="1.10.3260.10">
    <property type="entry name" value="DNA ligase, ATP-dependent, N-terminal domain"/>
    <property type="match status" value="1"/>
</dbReference>
<comment type="caution">
    <text evidence="13">The sequence shown here is derived from an EMBL/GenBank/DDBJ whole genome shotgun (WGS) entry which is preliminary data.</text>
</comment>
<dbReference type="GO" id="GO:0005524">
    <property type="term" value="F:ATP binding"/>
    <property type="evidence" value="ECO:0007669"/>
    <property type="project" value="UniProtKB-KW"/>
</dbReference>
<dbReference type="InterPro" id="IPR000977">
    <property type="entry name" value="DNA_ligase_ATP-dep"/>
</dbReference>
<reference evidence="13 14" key="1">
    <citation type="journal article" date="2020" name="ISME J.">
        <title>Uncovering the hidden diversity of litter-decomposition mechanisms in mushroom-forming fungi.</title>
        <authorList>
            <person name="Floudas D."/>
            <person name="Bentzer J."/>
            <person name="Ahren D."/>
            <person name="Johansson T."/>
            <person name="Persson P."/>
            <person name="Tunlid A."/>
        </authorList>
    </citation>
    <scope>NUCLEOTIDE SEQUENCE [LARGE SCALE GENOMIC DNA]</scope>
    <source>
        <strain evidence="13 14">CBS 406.79</strain>
    </source>
</reference>
<evidence type="ECO:0000256" key="4">
    <source>
        <dbReference type="ARBA" id="ARBA00022705"/>
    </source>
</evidence>
<evidence type="ECO:0000256" key="1">
    <source>
        <dbReference type="ARBA" id="ARBA00004123"/>
    </source>
</evidence>
<comment type="similarity">
    <text evidence="2 10">Belongs to the ATP-dependent DNA ligase family.</text>
</comment>
<keyword evidence="14" id="KW-1185">Reference proteome</keyword>
<evidence type="ECO:0000256" key="8">
    <source>
        <dbReference type="ARBA" id="ARBA00034003"/>
    </source>
</evidence>
<dbReference type="Gene3D" id="3.30.470.30">
    <property type="entry name" value="DNA ligase/mRNA capping enzyme"/>
    <property type="match status" value="1"/>
</dbReference>
<gene>
    <name evidence="13" type="ORF">D9757_000779</name>
</gene>
<dbReference type="Pfam" id="PF04679">
    <property type="entry name" value="DNA_ligase_A_C"/>
    <property type="match status" value="1"/>
</dbReference>
<dbReference type="PANTHER" id="PTHR45674:SF9">
    <property type="entry name" value="DNA LIGASE 3"/>
    <property type="match status" value="1"/>
</dbReference>
<dbReference type="SUPFAM" id="SSF117018">
    <property type="entry name" value="ATP-dependent DNA ligase DNA-binding domain"/>
    <property type="match status" value="1"/>
</dbReference>
<dbReference type="GO" id="GO:0003677">
    <property type="term" value="F:DNA binding"/>
    <property type="evidence" value="ECO:0007669"/>
    <property type="project" value="InterPro"/>
</dbReference>
<dbReference type="Pfam" id="PF01068">
    <property type="entry name" value="DNA_ligase_A_M"/>
    <property type="match status" value="1"/>
</dbReference>
<accession>A0A8H5MGR0</accession>
<dbReference type="EMBL" id="JAACJN010000002">
    <property type="protein sequence ID" value="KAF5393428.1"/>
    <property type="molecule type" value="Genomic_DNA"/>
</dbReference>
<dbReference type="CDD" id="cd07969">
    <property type="entry name" value="OBF_DNA_ligase_I"/>
    <property type="match status" value="1"/>
</dbReference>
<evidence type="ECO:0000256" key="5">
    <source>
        <dbReference type="ARBA" id="ARBA00022741"/>
    </source>
</evidence>
<keyword evidence="4" id="KW-0235">DNA replication</keyword>
<dbReference type="GO" id="GO:0006273">
    <property type="term" value="P:lagging strand elongation"/>
    <property type="evidence" value="ECO:0007669"/>
    <property type="project" value="TreeGrafter"/>
</dbReference>
<dbReference type="PANTHER" id="PTHR45674">
    <property type="entry name" value="DNA LIGASE 1/3 FAMILY MEMBER"/>
    <property type="match status" value="1"/>
</dbReference>
<evidence type="ECO:0000256" key="7">
    <source>
        <dbReference type="ARBA" id="ARBA00023242"/>
    </source>
</evidence>
<organism evidence="13 14">
    <name type="scientific">Collybiopsis confluens</name>
    <dbReference type="NCBI Taxonomy" id="2823264"/>
    <lineage>
        <taxon>Eukaryota</taxon>
        <taxon>Fungi</taxon>
        <taxon>Dikarya</taxon>
        <taxon>Basidiomycota</taxon>
        <taxon>Agaricomycotina</taxon>
        <taxon>Agaricomycetes</taxon>
        <taxon>Agaricomycetidae</taxon>
        <taxon>Agaricales</taxon>
        <taxon>Marasmiineae</taxon>
        <taxon>Omphalotaceae</taxon>
        <taxon>Collybiopsis</taxon>
    </lineage>
</organism>
<dbReference type="GO" id="GO:0071897">
    <property type="term" value="P:DNA biosynthetic process"/>
    <property type="evidence" value="ECO:0007669"/>
    <property type="project" value="InterPro"/>
</dbReference>
<feature type="region of interest" description="Disordered" evidence="11">
    <location>
        <begin position="1"/>
        <end position="79"/>
    </location>
</feature>
<keyword evidence="6 9" id="KW-0067">ATP-binding</keyword>
<dbReference type="GO" id="GO:0005634">
    <property type="term" value="C:nucleus"/>
    <property type="evidence" value="ECO:0007669"/>
    <property type="project" value="UniProtKB-SubCell"/>
</dbReference>
<dbReference type="SUPFAM" id="SSF50249">
    <property type="entry name" value="Nucleic acid-binding proteins"/>
    <property type="match status" value="1"/>
</dbReference>
<evidence type="ECO:0000256" key="2">
    <source>
        <dbReference type="ARBA" id="ARBA00007572"/>
    </source>
</evidence>
<dbReference type="NCBIfam" id="TIGR00574">
    <property type="entry name" value="dnl1"/>
    <property type="match status" value="1"/>
</dbReference>
<evidence type="ECO:0000313" key="13">
    <source>
        <dbReference type="EMBL" id="KAF5393428.1"/>
    </source>
</evidence>
<dbReference type="InterPro" id="IPR050191">
    <property type="entry name" value="ATP-dep_DNA_ligase"/>
</dbReference>
<comment type="subcellular location">
    <subcellularLocation>
        <location evidence="1">Nucleus</location>
    </subcellularLocation>
</comment>